<evidence type="ECO:0000313" key="1">
    <source>
        <dbReference type="EMBL" id="AOP12796.1"/>
    </source>
</evidence>
<protein>
    <submittedName>
        <fullName evidence="1">Small CPxCG-related zinc finger protein</fullName>
    </submittedName>
</protein>
<reference evidence="1 2" key="1">
    <citation type="journal article" date="2010" name="PLoS ONE">
        <title>The complete genome sequence of Haloferax volcanii DS2, a model archaeon.</title>
        <authorList>
            <person name="Hartman A.L."/>
            <person name="Norais C."/>
            <person name="Badger J.H."/>
            <person name="Delmas S."/>
            <person name="Haldenby S."/>
            <person name="Madupu R."/>
            <person name="Robinson J."/>
            <person name="Khouri H."/>
            <person name="Ren Q."/>
            <person name="Lowe T.M."/>
            <person name="Maupin-Furlow J."/>
            <person name="Pohlschroder M."/>
            <person name="Daniels C."/>
            <person name="Pfeiffer F."/>
            <person name="Allers T."/>
            <person name="Eisen J.A."/>
        </authorList>
    </citation>
    <scope>NUCLEOTIDE SEQUENCE [LARGE SCALE GENOMIC DNA]</scope>
    <source>
        <strain evidence="2">ATCC 29605 / DSM 3757 / JCM 8879 / NBRC 14742 / NCIMB 2012 / VKM B-1768 / DS2</strain>
    </source>
</reference>
<organism evidence="1 2">
    <name type="scientific">Haloferax volcanii (strain ATCC 29605 / DSM 3757 / JCM 8879 / NBRC 14742 / NCIMB 2012 / VKM B-1768 / DS2)</name>
    <name type="common">Halobacterium volcanii</name>
    <dbReference type="NCBI Taxonomy" id="309800"/>
    <lineage>
        <taxon>Archaea</taxon>
        <taxon>Methanobacteriati</taxon>
        <taxon>Methanobacteriota</taxon>
        <taxon>Stenosarchaea group</taxon>
        <taxon>Halobacteria</taxon>
        <taxon>Halobacteriales</taxon>
        <taxon>Haloferacaceae</taxon>
        <taxon>Haloferax</taxon>
    </lineage>
</organism>
<keyword evidence="2" id="KW-1185">Reference proteome</keyword>
<dbReference type="EMBL" id="CP001953">
    <property type="protein sequence ID" value="AOP12796.1"/>
    <property type="molecule type" value="Genomic_DNA"/>
</dbReference>
<sequence length="35" mass="3904">MRCPKCSHSLAIYDSFYDIAFVCDSCGYVLPRGAD</sequence>
<dbReference type="KEGG" id="hvo:HVO_B0234A"/>
<name>A0A1C9J6S8_HALVD</name>
<geneLocation type="plasmid" evidence="1 2">
    <name>pHV3</name>
</geneLocation>
<dbReference type="EnsemblBacteria" id="AOP12796">
    <property type="protein sequence ID" value="AOP12796"/>
    <property type="gene ID" value="HVO_B0234A"/>
</dbReference>
<keyword evidence="1" id="KW-0614">Plasmid</keyword>
<dbReference type="Proteomes" id="UP000008243">
    <property type="component" value="Plasmid pHV3"/>
</dbReference>
<proteinExistence type="predicted"/>
<dbReference type="AlphaFoldDB" id="A0A1C9J6S8"/>
<gene>
    <name evidence="1" type="ordered locus">HVO_B0234A</name>
</gene>
<evidence type="ECO:0000313" key="2">
    <source>
        <dbReference type="Proteomes" id="UP000008243"/>
    </source>
</evidence>
<accession>A0A1C9J6S8</accession>